<dbReference type="GO" id="GO:0016829">
    <property type="term" value="F:lyase activity"/>
    <property type="evidence" value="ECO:0007669"/>
    <property type="project" value="UniProtKB-KW"/>
</dbReference>
<dbReference type="Proteomes" id="UP001058687">
    <property type="component" value="Chromosome 1"/>
</dbReference>
<dbReference type="PANTHER" id="PTHR42905:SF16">
    <property type="entry name" value="CARBOXYPHOSPHONOENOLPYRUVATE PHOSPHONOMUTASE-LIKE PROTEIN (AFU_ORTHOLOGUE AFUA_5G07230)"/>
    <property type="match status" value="1"/>
</dbReference>
<dbReference type="InterPro" id="IPR015813">
    <property type="entry name" value="Pyrv/PenolPyrv_kinase-like_dom"/>
</dbReference>
<dbReference type="Pfam" id="PF13714">
    <property type="entry name" value="PEP_mutase"/>
    <property type="match status" value="1"/>
</dbReference>
<dbReference type="InterPro" id="IPR039556">
    <property type="entry name" value="ICL/PEPM"/>
</dbReference>
<keyword evidence="2" id="KW-0456">Lyase</keyword>
<proteinExistence type="predicted"/>
<accession>A0AAE9N299</accession>
<organism evidence="2 3">
    <name type="scientific">Vibrio campbellii</name>
    <dbReference type="NCBI Taxonomy" id="680"/>
    <lineage>
        <taxon>Bacteria</taxon>
        <taxon>Pseudomonadati</taxon>
        <taxon>Pseudomonadota</taxon>
        <taxon>Gammaproteobacteria</taxon>
        <taxon>Vibrionales</taxon>
        <taxon>Vibrionaceae</taxon>
        <taxon>Vibrio</taxon>
    </lineage>
</organism>
<keyword evidence="1" id="KW-0479">Metal-binding</keyword>
<sequence length="252" mass="27524">MFKSMHRAEEPLVICNVWDVPSAKIAEEVGFLAIGTSSAAISSNLGKDDGENINFNDLLSIVKVIGGSTNLPLTVDIESGFGDTPEHIATNIIELVKVGVVGINIEDSVVVKGHRQLCDVAQFEKTLKQVRLLLAEADTEVFINVRSDAFLLNVSEPLVESIERIHRYQQSGADGIFLPCIRGVNDIETVVASTSLPINVMCVPELPSFQELKTLGVKRISMGNFVYEAMLASLSSSLMSIKRERSFQTLFL</sequence>
<dbReference type="SUPFAM" id="SSF51621">
    <property type="entry name" value="Phosphoenolpyruvate/pyruvate domain"/>
    <property type="match status" value="1"/>
</dbReference>
<dbReference type="PANTHER" id="PTHR42905">
    <property type="entry name" value="PHOSPHOENOLPYRUVATE CARBOXYLASE"/>
    <property type="match status" value="1"/>
</dbReference>
<evidence type="ECO:0000313" key="3">
    <source>
        <dbReference type="Proteomes" id="UP001058687"/>
    </source>
</evidence>
<gene>
    <name evidence="2" type="ORF">HB761_14705</name>
</gene>
<evidence type="ECO:0000313" key="2">
    <source>
        <dbReference type="EMBL" id="UTZ27874.1"/>
    </source>
</evidence>
<dbReference type="EMBL" id="CP050467">
    <property type="protein sequence ID" value="UTZ27874.1"/>
    <property type="molecule type" value="Genomic_DNA"/>
</dbReference>
<dbReference type="RefSeq" id="WP_255935653.1">
    <property type="nucleotide sequence ID" value="NZ_CP050467.1"/>
</dbReference>
<dbReference type="GO" id="GO:0046872">
    <property type="term" value="F:metal ion binding"/>
    <property type="evidence" value="ECO:0007669"/>
    <property type="project" value="UniProtKB-KW"/>
</dbReference>
<dbReference type="InterPro" id="IPR040442">
    <property type="entry name" value="Pyrv_kinase-like_dom_sf"/>
</dbReference>
<name>A0AAE9N299_9VIBR</name>
<evidence type="ECO:0000256" key="1">
    <source>
        <dbReference type="ARBA" id="ARBA00022723"/>
    </source>
</evidence>
<dbReference type="CDD" id="cd00377">
    <property type="entry name" value="ICL_PEPM"/>
    <property type="match status" value="1"/>
</dbReference>
<protein>
    <submittedName>
        <fullName evidence="2">Isocitrate lyase/phosphoenolpyruvate mutase family protein</fullName>
    </submittedName>
</protein>
<dbReference type="Gene3D" id="3.20.20.60">
    <property type="entry name" value="Phosphoenolpyruvate-binding domains"/>
    <property type="match status" value="1"/>
</dbReference>
<dbReference type="AlphaFoldDB" id="A0AAE9N299"/>
<reference evidence="2" key="1">
    <citation type="submission" date="2020-03" db="EMBL/GenBank/DDBJ databases">
        <title>Five strains of Vibrio campbellii isolated from Mariana Trench.</title>
        <authorList>
            <person name="Liang J."/>
            <person name="Zhang X.-H."/>
        </authorList>
    </citation>
    <scope>NUCLEOTIDE SEQUENCE</scope>
    <source>
        <strain evidence="2">LJC014</strain>
    </source>
</reference>